<name>A0A329MNH6_9BACL</name>
<evidence type="ECO:0000313" key="1">
    <source>
        <dbReference type="EMBL" id="RAV21449.1"/>
    </source>
</evidence>
<dbReference type="OrthoDB" id="2495297at2"/>
<comment type="caution">
    <text evidence="1">The sequence shown here is derived from an EMBL/GenBank/DDBJ whole genome shotgun (WGS) entry which is preliminary data.</text>
</comment>
<dbReference type="AlphaFoldDB" id="A0A329MNH6"/>
<dbReference type="RefSeq" id="WP_113030540.1">
    <property type="nucleotide sequence ID" value="NZ_QMFB01000004.1"/>
</dbReference>
<gene>
    <name evidence="1" type="ORF">DQG23_09210</name>
</gene>
<sequence>MNTAELPREHPVLSFAGEEWYRLLDKSKKLTGFEPDPAPEQVWIGTWGDLENRKPGLLKAALNGEGRHSDDFVIIETEDEWMLSGRSERATLYAVYQYAQEQWGFHWIYPVQEPTIAKAGSFQEKYTPGTPGTGLKRYRHYSPRMERRGFVFETINEPDYLKSMIDWFGKNKINELFFTFSLWDQVGGEIAPEIAKRGISVTLGGHSLMFFLKKGMDRYPNLIPDHPYTAKAQVNFRDPGLQELLLNDIAAYCRNVPNLTRVSLWPEDIAAKEESGFLESYLQFTEKLDTCFHQAGLTVQVEHIAYNAGLSWSMLERNDTEASRIADTLLAYWGRDYRHGYDDSPRDTDGRAKQALLDWNNAVRKTGRKLTIFEYYSDHFMLSQLFAFLPNRIAADIAFYEKLQVHGIVNLVVPYRGADPYPWKWVHSFNSYVFCRALWSDDIEGIARDYYAYYPEGEREAVRFLFKELESKLGQITYWNTPLFPARVVDPEKANATEERKAQIVAMLTDLQESIRKLMQQLRLTPGSEPQRFGQHIVEMADTLSGKWADRKL</sequence>
<dbReference type="Proteomes" id="UP000250369">
    <property type="component" value="Unassembled WGS sequence"/>
</dbReference>
<proteinExistence type="predicted"/>
<dbReference type="PROSITE" id="PS50244">
    <property type="entry name" value="S5A_REDUCTASE"/>
    <property type="match status" value="1"/>
</dbReference>
<protein>
    <submittedName>
        <fullName evidence="1">Uncharacterized protein</fullName>
    </submittedName>
</protein>
<reference evidence="1 2" key="1">
    <citation type="journal article" date="2009" name="Int. J. Syst. Evol. Microbiol.">
        <title>Paenibacillus contaminans sp. nov., isolated from a contaminated laboratory plate.</title>
        <authorList>
            <person name="Chou J.H."/>
            <person name="Lee J.H."/>
            <person name="Lin M.C."/>
            <person name="Chang P.S."/>
            <person name="Arun A.B."/>
            <person name="Young C.C."/>
            <person name="Chen W.M."/>
        </authorList>
    </citation>
    <scope>NUCLEOTIDE SEQUENCE [LARGE SCALE GENOMIC DNA]</scope>
    <source>
        <strain evidence="1 2">CKOBP-6</strain>
    </source>
</reference>
<accession>A0A329MNH6</accession>
<evidence type="ECO:0000313" key="2">
    <source>
        <dbReference type="Proteomes" id="UP000250369"/>
    </source>
</evidence>
<dbReference type="EMBL" id="QMFB01000004">
    <property type="protein sequence ID" value="RAV21449.1"/>
    <property type="molecule type" value="Genomic_DNA"/>
</dbReference>
<organism evidence="1 2">
    <name type="scientific">Paenibacillus contaminans</name>
    <dbReference type="NCBI Taxonomy" id="450362"/>
    <lineage>
        <taxon>Bacteria</taxon>
        <taxon>Bacillati</taxon>
        <taxon>Bacillota</taxon>
        <taxon>Bacilli</taxon>
        <taxon>Bacillales</taxon>
        <taxon>Paenibacillaceae</taxon>
        <taxon>Paenibacillus</taxon>
    </lineage>
</organism>
<keyword evidence="2" id="KW-1185">Reference proteome</keyword>